<accession>A0ABU7JA14</accession>
<dbReference type="EMBL" id="JAUHLI010000035">
    <property type="protein sequence ID" value="MEE2003389.1"/>
    <property type="molecule type" value="Genomic_DNA"/>
</dbReference>
<comment type="caution">
    <text evidence="1">The sequence shown here is derived from an EMBL/GenBank/DDBJ whole genome shotgun (WGS) entry which is preliminary data.</text>
</comment>
<keyword evidence="2" id="KW-1185">Reference proteome</keyword>
<evidence type="ECO:0008006" key="3">
    <source>
        <dbReference type="Google" id="ProtNLM"/>
    </source>
</evidence>
<protein>
    <recommendedName>
        <fullName evidence="3">AbrB/MazE/SpoVT family DNA-binding domain-containing protein</fullName>
    </recommendedName>
</protein>
<evidence type="ECO:0000313" key="2">
    <source>
        <dbReference type="Proteomes" id="UP001336314"/>
    </source>
</evidence>
<organism evidence="1 2">
    <name type="scientific">Alkalimonas cellulosilytica</name>
    <dbReference type="NCBI Taxonomy" id="3058395"/>
    <lineage>
        <taxon>Bacteria</taxon>
        <taxon>Pseudomonadati</taxon>
        <taxon>Pseudomonadota</taxon>
        <taxon>Gammaproteobacteria</taxon>
        <taxon>Alkalimonas</taxon>
    </lineage>
</organism>
<evidence type="ECO:0000313" key="1">
    <source>
        <dbReference type="EMBL" id="MEE2003389.1"/>
    </source>
</evidence>
<dbReference type="Proteomes" id="UP001336314">
    <property type="component" value="Unassembled WGS sequence"/>
</dbReference>
<sequence>MTYTIEILQGNFLPLPDELCNELGFAVGDILFCVQDKERSKISMTKHSDQTLTDEQISAAGNLTRVVNLESAERE</sequence>
<name>A0ABU7JA14_9GAMM</name>
<gene>
    <name evidence="1" type="ORF">QWY20_18240</name>
</gene>
<dbReference type="RefSeq" id="WP_330130409.1">
    <property type="nucleotide sequence ID" value="NZ_JAUHLI010000035.1"/>
</dbReference>
<proteinExistence type="predicted"/>
<reference evidence="1 2" key="1">
    <citation type="submission" date="2023-07" db="EMBL/GenBank/DDBJ databases">
        <title>Alkalimonas sp., MEB108 novel, alkaliphilic bacterium isolated from Lonar Lake, India.</title>
        <authorList>
            <person name="Joshi A."/>
            <person name="Thite S."/>
        </authorList>
    </citation>
    <scope>NUCLEOTIDE SEQUENCE [LARGE SCALE GENOMIC DNA]</scope>
    <source>
        <strain evidence="1 2">MEB108</strain>
    </source>
</reference>